<proteinExistence type="predicted"/>
<reference evidence="2 3" key="1">
    <citation type="journal article" date="2019" name="Commun. Biol.">
        <title>The bagworm genome reveals a unique fibroin gene that provides high tensile strength.</title>
        <authorList>
            <person name="Kono N."/>
            <person name="Nakamura H."/>
            <person name="Ohtoshi R."/>
            <person name="Tomita M."/>
            <person name="Numata K."/>
            <person name="Arakawa K."/>
        </authorList>
    </citation>
    <scope>NUCLEOTIDE SEQUENCE [LARGE SCALE GENOMIC DNA]</scope>
</reference>
<feature type="compositionally biased region" description="Basic residues" evidence="1">
    <location>
        <begin position="60"/>
        <end position="69"/>
    </location>
</feature>
<dbReference type="EMBL" id="BGZK01000682">
    <property type="protein sequence ID" value="GBP55960.1"/>
    <property type="molecule type" value="Genomic_DNA"/>
</dbReference>
<dbReference type="Proteomes" id="UP000299102">
    <property type="component" value="Unassembled WGS sequence"/>
</dbReference>
<protein>
    <submittedName>
        <fullName evidence="2">Uncharacterized protein</fullName>
    </submittedName>
</protein>
<organism evidence="2 3">
    <name type="scientific">Eumeta variegata</name>
    <name type="common">Bagworm moth</name>
    <name type="synonym">Eumeta japonica</name>
    <dbReference type="NCBI Taxonomy" id="151549"/>
    <lineage>
        <taxon>Eukaryota</taxon>
        <taxon>Metazoa</taxon>
        <taxon>Ecdysozoa</taxon>
        <taxon>Arthropoda</taxon>
        <taxon>Hexapoda</taxon>
        <taxon>Insecta</taxon>
        <taxon>Pterygota</taxon>
        <taxon>Neoptera</taxon>
        <taxon>Endopterygota</taxon>
        <taxon>Lepidoptera</taxon>
        <taxon>Glossata</taxon>
        <taxon>Ditrysia</taxon>
        <taxon>Tineoidea</taxon>
        <taxon>Psychidae</taxon>
        <taxon>Oiketicinae</taxon>
        <taxon>Eumeta</taxon>
    </lineage>
</organism>
<comment type="caution">
    <text evidence="2">The sequence shown here is derived from an EMBL/GenBank/DDBJ whole genome shotgun (WGS) entry which is preliminary data.</text>
</comment>
<keyword evidence="3" id="KW-1185">Reference proteome</keyword>
<gene>
    <name evidence="2" type="ORF">EVAR_97673_1</name>
</gene>
<accession>A0A4C1WYK7</accession>
<name>A0A4C1WYK7_EUMVA</name>
<dbReference type="AlphaFoldDB" id="A0A4C1WYK7"/>
<evidence type="ECO:0000313" key="2">
    <source>
        <dbReference type="EMBL" id="GBP55960.1"/>
    </source>
</evidence>
<evidence type="ECO:0000313" key="3">
    <source>
        <dbReference type="Proteomes" id="UP000299102"/>
    </source>
</evidence>
<feature type="region of interest" description="Disordered" evidence="1">
    <location>
        <begin position="51"/>
        <end position="84"/>
    </location>
</feature>
<sequence>MNVGDARAHAAVSGQRYARMLNPQPSSQGGSAMESRSVWWEVGGVTLVTPRCGRTPRPTRPCRRRKGWQRRAGASKPRSGLVLV</sequence>
<evidence type="ECO:0000256" key="1">
    <source>
        <dbReference type="SAM" id="MobiDB-lite"/>
    </source>
</evidence>